<dbReference type="Pfam" id="PF01182">
    <property type="entry name" value="Glucosamine_iso"/>
    <property type="match status" value="1"/>
</dbReference>
<dbReference type="InterPro" id="IPR004547">
    <property type="entry name" value="Glucosamine6P_isomerase"/>
</dbReference>
<dbReference type="AlphaFoldDB" id="A0A9X1NHN4"/>
<evidence type="ECO:0000256" key="1">
    <source>
        <dbReference type="ARBA" id="ARBA00022801"/>
    </source>
</evidence>
<dbReference type="PROSITE" id="PS01161">
    <property type="entry name" value="GLC_GALNAC_ISOMERASE"/>
    <property type="match status" value="1"/>
</dbReference>
<dbReference type="GO" id="GO:0019262">
    <property type="term" value="P:N-acetylneuraminate catabolic process"/>
    <property type="evidence" value="ECO:0007669"/>
    <property type="project" value="TreeGrafter"/>
</dbReference>
<keyword evidence="1" id="KW-0378">Hydrolase</keyword>
<dbReference type="PANTHER" id="PTHR11280:SF5">
    <property type="entry name" value="GLUCOSAMINE-6-PHOSPHATE ISOMERASE"/>
    <property type="match status" value="1"/>
</dbReference>
<dbReference type="GO" id="GO:0005737">
    <property type="term" value="C:cytoplasm"/>
    <property type="evidence" value="ECO:0007669"/>
    <property type="project" value="TreeGrafter"/>
</dbReference>
<dbReference type="Gene3D" id="3.40.50.1360">
    <property type="match status" value="1"/>
</dbReference>
<dbReference type="Proteomes" id="UP001138997">
    <property type="component" value="Unassembled WGS sequence"/>
</dbReference>
<feature type="domain" description="Glucosamine/galactosamine-6-phosphate isomerase" evidence="3">
    <location>
        <begin position="13"/>
        <end position="226"/>
    </location>
</feature>
<keyword evidence="5" id="KW-1185">Reference proteome</keyword>
<dbReference type="GO" id="GO:0006043">
    <property type="term" value="P:glucosamine catabolic process"/>
    <property type="evidence" value="ECO:0007669"/>
    <property type="project" value="TreeGrafter"/>
</dbReference>
<evidence type="ECO:0000313" key="5">
    <source>
        <dbReference type="Proteomes" id="UP001138997"/>
    </source>
</evidence>
<dbReference type="InterPro" id="IPR018321">
    <property type="entry name" value="Glucosamine6P_isomerase_CS"/>
</dbReference>
<dbReference type="GO" id="GO:0005975">
    <property type="term" value="P:carbohydrate metabolic process"/>
    <property type="evidence" value="ECO:0007669"/>
    <property type="project" value="InterPro"/>
</dbReference>
<keyword evidence="2" id="KW-0119">Carbohydrate metabolism</keyword>
<proteinExistence type="predicted"/>
<evidence type="ECO:0000256" key="2">
    <source>
        <dbReference type="ARBA" id="ARBA00023277"/>
    </source>
</evidence>
<dbReference type="GO" id="GO:0004342">
    <property type="term" value="F:glucosamine-6-phosphate deaminase activity"/>
    <property type="evidence" value="ECO:0007669"/>
    <property type="project" value="InterPro"/>
</dbReference>
<dbReference type="InterPro" id="IPR006148">
    <property type="entry name" value="Glc/Gal-6P_isomerase"/>
</dbReference>
<comment type="caution">
    <text evidence="4">The sequence shown here is derived from an EMBL/GenBank/DDBJ whole genome shotgun (WGS) entry which is preliminary data.</text>
</comment>
<dbReference type="EMBL" id="JAJOMB010000014">
    <property type="protein sequence ID" value="MCD5313951.1"/>
    <property type="molecule type" value="Genomic_DNA"/>
</dbReference>
<dbReference type="GO" id="GO:0006046">
    <property type="term" value="P:N-acetylglucosamine catabolic process"/>
    <property type="evidence" value="ECO:0007669"/>
    <property type="project" value="TreeGrafter"/>
</dbReference>
<dbReference type="RefSeq" id="WP_231446029.1">
    <property type="nucleotide sequence ID" value="NZ_JAJOMB010000014.1"/>
</dbReference>
<name>A0A9X1NHN4_9ACTN</name>
<evidence type="ECO:0000313" key="4">
    <source>
        <dbReference type="EMBL" id="MCD5313951.1"/>
    </source>
</evidence>
<dbReference type="InterPro" id="IPR037171">
    <property type="entry name" value="NagB/RpiA_transferase-like"/>
</dbReference>
<dbReference type="PANTHER" id="PTHR11280">
    <property type="entry name" value="GLUCOSAMINE-6-PHOSPHATE ISOMERASE"/>
    <property type="match status" value="1"/>
</dbReference>
<evidence type="ECO:0000259" key="3">
    <source>
        <dbReference type="Pfam" id="PF01182"/>
    </source>
</evidence>
<dbReference type="CDD" id="cd01399">
    <property type="entry name" value="GlcN6P_deaminase"/>
    <property type="match status" value="1"/>
</dbReference>
<reference evidence="4" key="1">
    <citation type="submission" date="2021-11" db="EMBL/GenBank/DDBJ databases">
        <title>Streptomyces corallinus and Kineosporia corallina sp. nov., two new coral-derived marine actinobacteria.</title>
        <authorList>
            <person name="Buangrab K."/>
            <person name="Sutthacheep M."/>
            <person name="Yeemin T."/>
            <person name="Harunari E."/>
            <person name="Igarashi Y."/>
            <person name="Sripreechasak P."/>
            <person name="Kanchanasin P."/>
            <person name="Tanasupawat S."/>
            <person name="Phongsopitanun W."/>
        </authorList>
    </citation>
    <scope>NUCLEOTIDE SEQUENCE</scope>
    <source>
        <strain evidence="4">JCM 31032</strain>
    </source>
</reference>
<organism evidence="4 5">
    <name type="scientific">Kineosporia babensis</name>
    <dbReference type="NCBI Taxonomy" id="499548"/>
    <lineage>
        <taxon>Bacteria</taxon>
        <taxon>Bacillati</taxon>
        <taxon>Actinomycetota</taxon>
        <taxon>Actinomycetes</taxon>
        <taxon>Kineosporiales</taxon>
        <taxon>Kineosporiaceae</taxon>
        <taxon>Kineosporia</taxon>
    </lineage>
</organism>
<accession>A0A9X1NHN4</accession>
<sequence>MGQPQIITAPDRQAVGREAARVVEAALTAGELSTLGVATGSSPLPLYRALAASRPEGLSEIAAFALDEYVGLDPQHPESYRQVVRREVTEPLGLDPHKVRVPDGAAENPALAARMYEEQIAASGGIDLQILGIGGNGHIAFNEPGSERISLTRVVDLTPATRIDNSRFFDHPDEVPRQAITQGVATILRARRLLLVVHGPTKSGLLRRAFEGPVTPDFPASFLQSHPQVTVVADQVSAQGLSTILAPAAR</sequence>
<dbReference type="SUPFAM" id="SSF100950">
    <property type="entry name" value="NagB/RpiA/CoA transferase-like"/>
    <property type="match status" value="1"/>
</dbReference>
<protein>
    <submittedName>
        <fullName evidence="4">Glucosamine-6-phosphate deaminase</fullName>
    </submittedName>
</protein>
<dbReference type="GO" id="GO:0042802">
    <property type="term" value="F:identical protein binding"/>
    <property type="evidence" value="ECO:0007669"/>
    <property type="project" value="TreeGrafter"/>
</dbReference>
<gene>
    <name evidence="4" type="ORF">LR394_23880</name>
</gene>